<accession>A0AAV2T791</accession>
<keyword evidence="1" id="KW-0812">Transmembrane</keyword>
<proteinExistence type="predicted"/>
<keyword evidence="1" id="KW-0472">Membrane</keyword>
<dbReference type="Pfam" id="PF24384">
    <property type="entry name" value="Ig_TMM62"/>
    <property type="match status" value="1"/>
</dbReference>
<sequence>MNPSRLYLLVIIGTFIFAVLHFCYIRTVRHSHLRLMRSQPWRVPVSGEQPISDVFRAIFWFVQITDLHISQYQDRSRVTDLKEFCSVTIPRIRPELVLVTGDLTDARTRIHLSSRQNPEEWMTYDRIVRNSGVLNVTKWFDIRGNHDTFNVVRKNSSKDYFNFFGVQGRRTPSAYSFHLRKPFGNYSFLALDITPNYGISFPLNFFTELTPEFQKHINHLVKEAEGSNHTFWFGHYPTSTIVSPDFDIRTFLARSALAYFCGHMHTLLGLVPRMYAVQPQGYLELELGDWRDKRYYRVVAVDHDLLSFTDVQAAGAGGVEWPIVIITNPKSASLLLPHREPAYRIATSTHIRILAWSLSPIKSVTVKIDQILQGKATQRRDDKNTTTPLYTLEWNATSWADGHLHQIQVDVIDQEGNKRTVEQPFVVGGEPFWDHSTIQTFVLHTSHTRNVHILFYVAWSLLLQSIILPWILPRRMFYKITCHTKFGRGLCRFATCKPIFWPLVIYLVYEACGPIFAGYLISGHFGVVFSFGIYIDGHFLPETLTYLYEFIQLTIFFLFSLCYHFSYAGKPSVLKRNNSPDTLNGQSSDTPNSLLTVSEKQPKVTCSILSIPVTVFIHACAFTLFQFIFMVITVGIPYGLWAILIAPGRWGPILVTWNSARRIRSCSMIIN</sequence>
<protein>
    <recommendedName>
        <fullName evidence="6">Calcineurin-like phosphoesterase domain-containing protein</fullName>
    </recommendedName>
</protein>
<dbReference type="GO" id="GO:0016787">
    <property type="term" value="F:hydrolase activity"/>
    <property type="evidence" value="ECO:0007669"/>
    <property type="project" value="InterPro"/>
</dbReference>
<feature type="transmembrane region" description="Helical" evidence="1">
    <location>
        <begin position="638"/>
        <end position="657"/>
    </location>
</feature>
<dbReference type="Gene3D" id="3.60.21.10">
    <property type="match status" value="1"/>
</dbReference>
<feature type="transmembrane region" description="Helical" evidence="1">
    <location>
        <begin position="6"/>
        <end position="27"/>
    </location>
</feature>
<gene>
    <name evidence="4" type="ORF">CDAUBV1_LOCUS4473</name>
</gene>
<evidence type="ECO:0000313" key="4">
    <source>
        <dbReference type="EMBL" id="CAL5131944.1"/>
    </source>
</evidence>
<dbReference type="PANTHER" id="PTHR14795">
    <property type="entry name" value="HELICASE RELATED"/>
    <property type="match status" value="1"/>
</dbReference>
<feature type="domain" description="Calcineurin-like phosphoesterase" evidence="2">
    <location>
        <begin position="60"/>
        <end position="266"/>
    </location>
</feature>
<evidence type="ECO:0008006" key="6">
    <source>
        <dbReference type="Google" id="ProtNLM"/>
    </source>
</evidence>
<keyword evidence="1" id="KW-1133">Transmembrane helix</keyword>
<dbReference type="Pfam" id="PF00149">
    <property type="entry name" value="Metallophos"/>
    <property type="match status" value="1"/>
</dbReference>
<dbReference type="PANTHER" id="PTHR14795:SF0">
    <property type="entry name" value="TRANSMEMBRANE PROTEIN 62"/>
    <property type="match status" value="1"/>
</dbReference>
<evidence type="ECO:0000259" key="3">
    <source>
        <dbReference type="Pfam" id="PF24384"/>
    </source>
</evidence>
<comment type="caution">
    <text evidence="4">The sequence shown here is derived from an EMBL/GenBank/DDBJ whole genome shotgun (WGS) entry which is preliminary data.</text>
</comment>
<feature type="transmembrane region" description="Helical" evidence="1">
    <location>
        <begin position="608"/>
        <end position="632"/>
    </location>
</feature>
<dbReference type="EMBL" id="CAXLJL010000112">
    <property type="protein sequence ID" value="CAL5131944.1"/>
    <property type="molecule type" value="Genomic_DNA"/>
</dbReference>
<feature type="transmembrane region" description="Helical" evidence="1">
    <location>
        <begin position="547"/>
        <end position="566"/>
    </location>
</feature>
<evidence type="ECO:0000313" key="5">
    <source>
        <dbReference type="Proteomes" id="UP001497525"/>
    </source>
</evidence>
<dbReference type="InterPro" id="IPR056229">
    <property type="entry name" value="Ig_TMM62"/>
</dbReference>
<dbReference type="AlphaFoldDB" id="A0AAV2T791"/>
<reference evidence="4" key="1">
    <citation type="submission" date="2024-06" db="EMBL/GenBank/DDBJ databases">
        <authorList>
            <person name="Liu X."/>
            <person name="Lenzi L."/>
            <person name="Haldenby T S."/>
            <person name="Uol C."/>
        </authorList>
    </citation>
    <scope>NUCLEOTIDE SEQUENCE</scope>
</reference>
<dbReference type="InterPro" id="IPR029052">
    <property type="entry name" value="Metallo-depent_PP-like"/>
</dbReference>
<feature type="domain" description="TMEM62 Ig-like" evidence="3">
    <location>
        <begin position="320"/>
        <end position="430"/>
    </location>
</feature>
<dbReference type="InterPro" id="IPR004843">
    <property type="entry name" value="Calcineurin-like_PHP"/>
</dbReference>
<name>A0AAV2T791_CALDB</name>
<dbReference type="Proteomes" id="UP001497525">
    <property type="component" value="Unassembled WGS sequence"/>
</dbReference>
<dbReference type="SUPFAM" id="SSF56300">
    <property type="entry name" value="Metallo-dependent phosphatases"/>
    <property type="match status" value="1"/>
</dbReference>
<organism evidence="4 5">
    <name type="scientific">Calicophoron daubneyi</name>
    <name type="common">Rumen fluke</name>
    <name type="synonym">Paramphistomum daubneyi</name>
    <dbReference type="NCBI Taxonomy" id="300641"/>
    <lineage>
        <taxon>Eukaryota</taxon>
        <taxon>Metazoa</taxon>
        <taxon>Spiralia</taxon>
        <taxon>Lophotrochozoa</taxon>
        <taxon>Platyhelminthes</taxon>
        <taxon>Trematoda</taxon>
        <taxon>Digenea</taxon>
        <taxon>Plagiorchiida</taxon>
        <taxon>Pronocephalata</taxon>
        <taxon>Paramphistomoidea</taxon>
        <taxon>Paramphistomidae</taxon>
        <taxon>Calicophoron</taxon>
    </lineage>
</organism>
<evidence type="ECO:0000259" key="2">
    <source>
        <dbReference type="Pfam" id="PF00149"/>
    </source>
</evidence>
<feature type="transmembrane region" description="Helical" evidence="1">
    <location>
        <begin position="453"/>
        <end position="472"/>
    </location>
</feature>
<evidence type="ECO:0000256" key="1">
    <source>
        <dbReference type="SAM" id="Phobius"/>
    </source>
</evidence>